<sequence length="30" mass="3422">MFLKTNKAVLKTSGNCDLSRPYNLPRQLVN</sequence>
<proteinExistence type="predicted"/>
<accession>A0A0E9STA1</accession>
<dbReference type="EMBL" id="GBXM01064839">
    <property type="protein sequence ID" value="JAH43738.1"/>
    <property type="molecule type" value="Transcribed_RNA"/>
</dbReference>
<protein>
    <submittedName>
        <fullName evidence="1">Uncharacterized protein</fullName>
    </submittedName>
</protein>
<organism evidence="1">
    <name type="scientific">Anguilla anguilla</name>
    <name type="common">European freshwater eel</name>
    <name type="synonym">Muraena anguilla</name>
    <dbReference type="NCBI Taxonomy" id="7936"/>
    <lineage>
        <taxon>Eukaryota</taxon>
        <taxon>Metazoa</taxon>
        <taxon>Chordata</taxon>
        <taxon>Craniata</taxon>
        <taxon>Vertebrata</taxon>
        <taxon>Euteleostomi</taxon>
        <taxon>Actinopterygii</taxon>
        <taxon>Neopterygii</taxon>
        <taxon>Teleostei</taxon>
        <taxon>Anguilliformes</taxon>
        <taxon>Anguillidae</taxon>
        <taxon>Anguilla</taxon>
    </lineage>
</organism>
<evidence type="ECO:0000313" key="1">
    <source>
        <dbReference type="EMBL" id="JAH43738.1"/>
    </source>
</evidence>
<dbReference type="AlphaFoldDB" id="A0A0E9STA1"/>
<name>A0A0E9STA1_ANGAN</name>
<reference evidence="1" key="1">
    <citation type="submission" date="2014-11" db="EMBL/GenBank/DDBJ databases">
        <authorList>
            <person name="Amaro Gonzalez C."/>
        </authorList>
    </citation>
    <scope>NUCLEOTIDE SEQUENCE</scope>
</reference>
<reference evidence="1" key="2">
    <citation type="journal article" date="2015" name="Fish Shellfish Immunol.">
        <title>Early steps in the European eel (Anguilla anguilla)-Vibrio vulnificus interaction in the gills: Role of the RtxA13 toxin.</title>
        <authorList>
            <person name="Callol A."/>
            <person name="Pajuelo D."/>
            <person name="Ebbesson L."/>
            <person name="Teles M."/>
            <person name="MacKenzie S."/>
            <person name="Amaro C."/>
        </authorList>
    </citation>
    <scope>NUCLEOTIDE SEQUENCE</scope>
</reference>